<dbReference type="Gene3D" id="6.20.210.20">
    <property type="entry name" value="THAP domain"/>
    <property type="match status" value="1"/>
</dbReference>
<dbReference type="AlphaFoldDB" id="A0A3Q2P4E4"/>
<dbReference type="GO" id="GO:0003677">
    <property type="term" value="F:DNA binding"/>
    <property type="evidence" value="ECO:0007669"/>
    <property type="project" value="UniProtKB-UniRule"/>
</dbReference>
<sequence length="217" mass="24533">MPVFCAAYGCNNRRSVDSRSRGITFHKFPSNTDLKRRWEAALGRKGFVATQASKLCSEHFKQEDLDRTGQIVRLRDGVTPSVFNFPPHLKKPVATRSTKTSRKAKESLPVDLCQHSPQSAPPQLNDDHSYALPTSPTRLKAILREALSRVESLEREKINAKARERRANKCIKRLLVSVLSLRTQSEDAKPGHNIVLDMLHRRHEEDPAVNHQILGSN</sequence>
<dbReference type="STRING" id="8078.ENSFHEP00000006927"/>
<dbReference type="GO" id="GO:0008270">
    <property type="term" value="F:zinc ion binding"/>
    <property type="evidence" value="ECO:0007669"/>
    <property type="project" value="UniProtKB-KW"/>
</dbReference>
<evidence type="ECO:0000256" key="5">
    <source>
        <dbReference type="PROSITE-ProRule" id="PRU00309"/>
    </source>
</evidence>
<evidence type="ECO:0000313" key="8">
    <source>
        <dbReference type="Ensembl" id="ENSFHEP00000006927.1"/>
    </source>
</evidence>
<dbReference type="PROSITE" id="PS50950">
    <property type="entry name" value="ZF_THAP"/>
    <property type="match status" value="1"/>
</dbReference>
<proteinExistence type="predicted"/>
<dbReference type="InterPro" id="IPR038441">
    <property type="entry name" value="THAP_Znf_sf"/>
</dbReference>
<dbReference type="InterPro" id="IPR006612">
    <property type="entry name" value="THAP_Znf"/>
</dbReference>
<name>A0A3Q2P4E4_FUNHE</name>
<dbReference type="SUPFAM" id="SSF57716">
    <property type="entry name" value="Glucocorticoid receptor-like (DNA-binding domain)"/>
    <property type="match status" value="1"/>
</dbReference>
<dbReference type="GeneTree" id="ENSGT00940000165627"/>
<keyword evidence="9" id="KW-1185">Reference proteome</keyword>
<dbReference type="InterPro" id="IPR026521">
    <property type="entry name" value="THAP2"/>
</dbReference>
<evidence type="ECO:0000259" key="7">
    <source>
        <dbReference type="PROSITE" id="PS50950"/>
    </source>
</evidence>
<keyword evidence="4 5" id="KW-0238">DNA-binding</keyword>
<evidence type="ECO:0000256" key="6">
    <source>
        <dbReference type="SAM" id="MobiDB-lite"/>
    </source>
</evidence>
<accession>A0A3Q2P4E4</accession>
<dbReference type="PANTHER" id="PTHR47696">
    <property type="entry name" value="THAP DOMAIN-CONTAINING PROTEIN 2"/>
    <property type="match status" value="1"/>
</dbReference>
<keyword evidence="2 5" id="KW-0863">Zinc-finger</keyword>
<dbReference type="Pfam" id="PF05485">
    <property type="entry name" value="THAP"/>
    <property type="match status" value="1"/>
</dbReference>
<keyword evidence="1" id="KW-0479">Metal-binding</keyword>
<dbReference type="Proteomes" id="UP000265000">
    <property type="component" value="Unplaced"/>
</dbReference>
<evidence type="ECO:0000256" key="4">
    <source>
        <dbReference type="ARBA" id="ARBA00023125"/>
    </source>
</evidence>
<reference evidence="8" key="1">
    <citation type="submission" date="2025-08" db="UniProtKB">
        <authorList>
            <consortium name="Ensembl"/>
        </authorList>
    </citation>
    <scope>IDENTIFICATION</scope>
</reference>
<organism evidence="8 9">
    <name type="scientific">Fundulus heteroclitus</name>
    <name type="common">Killifish</name>
    <name type="synonym">Mummichog</name>
    <dbReference type="NCBI Taxonomy" id="8078"/>
    <lineage>
        <taxon>Eukaryota</taxon>
        <taxon>Metazoa</taxon>
        <taxon>Chordata</taxon>
        <taxon>Craniata</taxon>
        <taxon>Vertebrata</taxon>
        <taxon>Euteleostomi</taxon>
        <taxon>Actinopterygii</taxon>
        <taxon>Neopterygii</taxon>
        <taxon>Teleostei</taxon>
        <taxon>Neoteleostei</taxon>
        <taxon>Acanthomorphata</taxon>
        <taxon>Ovalentaria</taxon>
        <taxon>Atherinomorphae</taxon>
        <taxon>Cyprinodontiformes</taxon>
        <taxon>Fundulidae</taxon>
        <taxon>Fundulus</taxon>
    </lineage>
</organism>
<dbReference type="Ensembl" id="ENSFHET00000004683.1">
    <property type="protein sequence ID" value="ENSFHEP00000006927.1"/>
    <property type="gene ID" value="ENSFHEG00000008001.1"/>
</dbReference>
<protein>
    <submittedName>
        <fullName evidence="8">THAP domain-containing protein 6</fullName>
    </submittedName>
</protein>
<reference evidence="8" key="2">
    <citation type="submission" date="2025-09" db="UniProtKB">
        <authorList>
            <consortium name="Ensembl"/>
        </authorList>
    </citation>
    <scope>IDENTIFICATION</scope>
</reference>
<feature type="domain" description="THAP-type" evidence="7">
    <location>
        <begin position="1"/>
        <end position="83"/>
    </location>
</feature>
<keyword evidence="3" id="KW-0862">Zinc</keyword>
<evidence type="ECO:0000256" key="3">
    <source>
        <dbReference type="ARBA" id="ARBA00022833"/>
    </source>
</evidence>
<dbReference type="GeneID" id="105915469"/>
<dbReference type="PANTHER" id="PTHR47696:SF1">
    <property type="entry name" value="THAP DOMAIN-CONTAINING PROTEIN 2"/>
    <property type="match status" value="1"/>
</dbReference>
<evidence type="ECO:0000256" key="1">
    <source>
        <dbReference type="ARBA" id="ARBA00022723"/>
    </source>
</evidence>
<dbReference type="OrthoDB" id="7312725at2759"/>
<dbReference type="SMART" id="SM00692">
    <property type="entry name" value="DM3"/>
    <property type="match status" value="1"/>
</dbReference>
<feature type="region of interest" description="Disordered" evidence="6">
    <location>
        <begin position="85"/>
        <end position="127"/>
    </location>
</feature>
<dbReference type="SMART" id="SM00980">
    <property type="entry name" value="THAP"/>
    <property type="match status" value="1"/>
</dbReference>
<evidence type="ECO:0000256" key="2">
    <source>
        <dbReference type="ARBA" id="ARBA00022771"/>
    </source>
</evidence>
<evidence type="ECO:0000313" key="9">
    <source>
        <dbReference type="Proteomes" id="UP000265000"/>
    </source>
</evidence>